<organism evidence="15 16">
    <name type="scientific">Hyalella azteca</name>
    <name type="common">Amphipod</name>
    <dbReference type="NCBI Taxonomy" id="294128"/>
    <lineage>
        <taxon>Eukaryota</taxon>
        <taxon>Metazoa</taxon>
        <taxon>Ecdysozoa</taxon>
        <taxon>Arthropoda</taxon>
        <taxon>Crustacea</taxon>
        <taxon>Multicrustacea</taxon>
        <taxon>Malacostraca</taxon>
        <taxon>Eumalacostraca</taxon>
        <taxon>Peracarida</taxon>
        <taxon>Amphipoda</taxon>
        <taxon>Senticaudata</taxon>
        <taxon>Talitrida</taxon>
        <taxon>Talitroidea</taxon>
        <taxon>Hyalellidae</taxon>
        <taxon>Hyalella</taxon>
    </lineage>
</organism>
<accession>A0A8B7PK25</accession>
<feature type="binding site" evidence="11">
    <location>
        <begin position="343"/>
        <end position="344"/>
    </location>
    <ligand>
        <name>S-adenosyl-L-methionine</name>
        <dbReference type="ChEBI" id="CHEBI:59789"/>
    </ligand>
</feature>
<dbReference type="GO" id="GO:0005759">
    <property type="term" value="C:mitochondrial matrix"/>
    <property type="evidence" value="ECO:0007669"/>
    <property type="project" value="UniProtKB-SubCell"/>
</dbReference>
<keyword evidence="5 11" id="KW-0949">S-adenosyl-L-methionine</keyword>
<evidence type="ECO:0000313" key="16">
    <source>
        <dbReference type="RefSeq" id="XP_018025807.1"/>
    </source>
</evidence>
<keyword evidence="7 11" id="KW-0496">Mitochondrion</keyword>
<dbReference type="InterPro" id="IPR056744">
    <property type="entry name" value="TRM5/TYW2-like_N"/>
</dbReference>
<dbReference type="PANTHER" id="PTHR23245">
    <property type="entry name" value="TRNA METHYLTRANSFERASE"/>
    <property type="match status" value="1"/>
</dbReference>
<comment type="similarity">
    <text evidence="1">Belongs to the class I-like SAM-binding methyltransferase superfamily. TRM5/TYW2 family.</text>
</comment>
<evidence type="ECO:0000256" key="12">
    <source>
        <dbReference type="SAM" id="MobiDB-lite"/>
    </source>
</evidence>
<evidence type="ECO:0000256" key="5">
    <source>
        <dbReference type="ARBA" id="ARBA00022691"/>
    </source>
</evidence>
<dbReference type="EC" id="2.1.1.228" evidence="11"/>
<keyword evidence="4 11" id="KW-0808">Transferase</keyword>
<dbReference type="InterPro" id="IPR029063">
    <property type="entry name" value="SAM-dependent_MTases_sf"/>
</dbReference>
<name>A0A8B7PK25_HYAAZ</name>
<keyword evidence="15" id="KW-1185">Reference proteome</keyword>
<evidence type="ECO:0000256" key="4">
    <source>
        <dbReference type="ARBA" id="ARBA00022679"/>
    </source>
</evidence>
<evidence type="ECO:0000256" key="11">
    <source>
        <dbReference type="HAMAP-Rule" id="MF_03152"/>
    </source>
</evidence>
<evidence type="ECO:0000256" key="9">
    <source>
        <dbReference type="ARBA" id="ARBA00045951"/>
    </source>
</evidence>
<dbReference type="Pfam" id="PF25133">
    <property type="entry name" value="TYW2_N_2"/>
    <property type="match status" value="1"/>
</dbReference>
<dbReference type="Pfam" id="PF02475">
    <property type="entry name" value="TRM5-TYW2_MTfase"/>
    <property type="match status" value="1"/>
</dbReference>
<dbReference type="GO" id="GO:0052906">
    <property type="term" value="F:tRNA (guanine(37)-N1)-methyltransferase activity"/>
    <property type="evidence" value="ECO:0007669"/>
    <property type="project" value="UniProtKB-UniRule"/>
</dbReference>
<dbReference type="Proteomes" id="UP000694843">
    <property type="component" value="Unplaced"/>
</dbReference>
<dbReference type="GO" id="GO:0005634">
    <property type="term" value="C:nucleus"/>
    <property type="evidence" value="ECO:0007669"/>
    <property type="project" value="UniProtKB-SubCell"/>
</dbReference>
<evidence type="ECO:0000256" key="13">
    <source>
        <dbReference type="SAM" id="SignalP"/>
    </source>
</evidence>
<dbReference type="Gene3D" id="3.40.50.150">
    <property type="entry name" value="Vaccinia Virus protein VP39"/>
    <property type="match status" value="1"/>
</dbReference>
<dbReference type="InterPro" id="IPR056743">
    <property type="entry name" value="TRM5-TYW2-like_MTfase"/>
</dbReference>
<comment type="subunit">
    <text evidence="11">Monomer.</text>
</comment>
<dbReference type="SUPFAM" id="SSF53335">
    <property type="entry name" value="S-adenosyl-L-methionine-dependent methyltransferases"/>
    <property type="match status" value="1"/>
</dbReference>
<dbReference type="Gene3D" id="3.30.300.110">
    <property type="entry name" value="Met-10+ protein-like domains"/>
    <property type="match status" value="1"/>
</dbReference>
<dbReference type="OrthoDB" id="408788at2759"/>
<dbReference type="GeneID" id="108681297"/>
<proteinExistence type="inferred from homology"/>
<protein>
    <recommendedName>
        <fullName evidence="11">tRNA (guanine(37)-N1)-methyltransferase</fullName>
        <ecNumber evidence="11">2.1.1.228</ecNumber>
    </recommendedName>
    <alternativeName>
        <fullName evidence="11">M1G-methyltransferase</fullName>
    </alternativeName>
    <alternativeName>
        <fullName evidence="11">tRNA [GM37] methyltransferase</fullName>
    </alternativeName>
    <alternativeName>
        <fullName evidence="11">tRNA methyltransferase 5 homolog</fullName>
    </alternativeName>
</protein>
<feature type="binding site" evidence="11">
    <location>
        <begin position="371"/>
        <end position="372"/>
    </location>
    <ligand>
        <name>S-adenosyl-L-methionine</name>
        <dbReference type="ChEBI" id="CHEBI:59789"/>
    </ligand>
</feature>
<evidence type="ECO:0000256" key="2">
    <source>
        <dbReference type="ARBA" id="ARBA00022490"/>
    </source>
</evidence>
<gene>
    <name evidence="16" type="primary">LOC108681297</name>
</gene>
<comment type="function">
    <text evidence="11">Specifically methylates the N1 position of guanosine-37 in various cytoplasmic and mitochondrial tRNAs. Methylation is not dependent on the nature of the nucleoside 5' of the target nucleoside. This is the first step in the biosynthesis of wybutosine (yW), a modified base adjacent to the anticodon of tRNAs and required for accurate decoding.</text>
</comment>
<dbReference type="RefSeq" id="XP_018025807.1">
    <property type="nucleotide sequence ID" value="XM_018170318.2"/>
</dbReference>
<dbReference type="InterPro" id="IPR025792">
    <property type="entry name" value="tRNA_Gua_MeTrfase_euk"/>
</dbReference>
<evidence type="ECO:0000256" key="1">
    <source>
        <dbReference type="ARBA" id="ARBA00009775"/>
    </source>
</evidence>
<dbReference type="PANTHER" id="PTHR23245:SF36">
    <property type="entry name" value="TRNA (GUANINE(37)-N1)-METHYLTRANSFERASE"/>
    <property type="match status" value="1"/>
</dbReference>
<comment type="similarity">
    <text evidence="11">Belongs to the TRM5 / TYW2 family.</text>
</comment>
<feature type="signal peptide" evidence="13">
    <location>
        <begin position="1"/>
        <end position="28"/>
    </location>
</feature>
<feature type="binding site" evidence="11">
    <location>
        <position position="402"/>
    </location>
    <ligand>
        <name>S-adenosyl-L-methionine</name>
        <dbReference type="ChEBI" id="CHEBI:59789"/>
    </ligand>
</feature>
<feature type="chain" id="PRO_5034098411" description="tRNA (guanine(37)-N1)-methyltransferase" evidence="13">
    <location>
        <begin position="29"/>
        <end position="573"/>
    </location>
</feature>
<evidence type="ECO:0000256" key="3">
    <source>
        <dbReference type="ARBA" id="ARBA00022603"/>
    </source>
</evidence>
<dbReference type="InterPro" id="IPR030382">
    <property type="entry name" value="MeTrfase_TRM5/TYW2"/>
</dbReference>
<comment type="catalytic activity">
    <reaction evidence="10 11">
        <text>guanosine(37) in tRNA + S-adenosyl-L-methionine = N(1)-methylguanosine(37) in tRNA + S-adenosyl-L-homocysteine + H(+)</text>
        <dbReference type="Rhea" id="RHEA:36899"/>
        <dbReference type="Rhea" id="RHEA-COMP:10145"/>
        <dbReference type="Rhea" id="RHEA-COMP:10147"/>
        <dbReference type="ChEBI" id="CHEBI:15378"/>
        <dbReference type="ChEBI" id="CHEBI:57856"/>
        <dbReference type="ChEBI" id="CHEBI:59789"/>
        <dbReference type="ChEBI" id="CHEBI:73542"/>
        <dbReference type="ChEBI" id="CHEBI:74269"/>
        <dbReference type="EC" id="2.1.1.228"/>
    </reaction>
</comment>
<dbReference type="AlphaFoldDB" id="A0A8B7PK25"/>
<feature type="region of interest" description="Disordered" evidence="12">
    <location>
        <begin position="554"/>
        <end position="573"/>
    </location>
</feature>
<keyword evidence="13" id="KW-0732">Signal</keyword>
<evidence type="ECO:0000256" key="10">
    <source>
        <dbReference type="ARBA" id="ARBA00047783"/>
    </source>
</evidence>
<comment type="subcellular location">
    <subcellularLocation>
        <location evidence="11">Mitochondrion matrix</location>
    </subcellularLocation>
    <subcellularLocation>
        <location evidence="11">Nucleus</location>
    </subcellularLocation>
    <subcellularLocation>
        <location evidence="11">Cytoplasm</location>
    </subcellularLocation>
    <text evidence="11">Predominantly in the mitochondria and in the nucleus.</text>
</comment>
<keyword evidence="2 11" id="KW-0963">Cytoplasm</keyword>
<evidence type="ECO:0000259" key="14">
    <source>
        <dbReference type="PROSITE" id="PS51684"/>
    </source>
</evidence>
<comment type="function">
    <text evidence="9">Involved in mitochondrial tRNA methylation. Specifically methylates the N1 position of guanosine-37 in various tRNAs. Methylation is not dependent on the nature of the nucleoside 5' of the target nucleoside. This is the first step in the biosynthesis of wybutosine (yW), a modified base adjacent to the anticodon of tRNAs and required for accurate decoding.</text>
</comment>
<keyword evidence="3 11" id="KW-0489">Methyltransferase</keyword>
<keyword evidence="8 11" id="KW-0539">Nucleus</keyword>
<evidence type="ECO:0000256" key="8">
    <source>
        <dbReference type="ARBA" id="ARBA00023242"/>
    </source>
</evidence>
<dbReference type="GO" id="GO:0070901">
    <property type="term" value="P:mitochondrial tRNA methylation"/>
    <property type="evidence" value="ECO:0007669"/>
    <property type="project" value="TreeGrafter"/>
</dbReference>
<sequence>MLRPGLMRHSSFNLVATLLCSPIVEVSSSLGIWNSIFQVTRRASHYSAEEKLNILAKRTLRKAGIETSSKMTADILWPPEKVRGMTTLDHEAFHKTITVPVAHVSLSAVSPVFKVLKKYYLKLCNFSAIKEGPPGTNYKVVYLNPLSFPGNESKISEEIDESCKKFFKTVSSGERPVQFLTSQIELTYENWDAPETIQAVLPLEDNGVSGYSRVGHIIHLNLKEHLHPYKNIIGKIILDKSPTEVSMVVNKVDTIDNSDNTFRCFTMEVIAGGGDTVATVKENMCTFTFDFAKVYWNPRLSTEHEMVVKMLDRSDVLYDVMAGVGPFSIPAAAQRKCRVVSNDLNPESFRWLCHNVALNKVGERVTCFNQDGGDFIRSTLKEDLIATCTDPDFQGEIHVTMNLPAIAIEFLTNFVGLLSDANLCSDTFKLREPIVHVYMFSKDLKASSCATRVAYYLGLVDELPDFDAEFTTKLQAYTVAAKSQKSACDETCKETEAFTPNIKFVNDKYDIPGLIVKHLRFVRKVSPNKAMIRMSVVISKDILVKKKPVLDRREGRLQDQHASKKRKLETENF</sequence>
<reference evidence="16" key="1">
    <citation type="submission" date="2025-08" db="UniProtKB">
        <authorList>
            <consortium name="RefSeq"/>
        </authorList>
    </citation>
    <scope>IDENTIFICATION</scope>
    <source>
        <tissue evidence="16">Whole organism</tissue>
    </source>
</reference>
<evidence type="ECO:0000256" key="6">
    <source>
        <dbReference type="ARBA" id="ARBA00022694"/>
    </source>
</evidence>
<dbReference type="KEGG" id="hazt:108681297"/>
<dbReference type="GO" id="GO:0002939">
    <property type="term" value="P:tRNA N1-guanine methylation"/>
    <property type="evidence" value="ECO:0007669"/>
    <property type="project" value="TreeGrafter"/>
</dbReference>
<feature type="domain" description="SAM-dependent methyltransferase TRM5/TYW2-type" evidence="14">
    <location>
        <begin position="211"/>
        <end position="540"/>
    </location>
</feature>
<evidence type="ECO:0000313" key="15">
    <source>
        <dbReference type="Proteomes" id="UP000694843"/>
    </source>
</evidence>
<keyword evidence="6 11" id="KW-0819">tRNA processing</keyword>
<feature type="binding site" evidence="11">
    <location>
        <position position="304"/>
    </location>
    <ligand>
        <name>S-adenosyl-L-methionine</name>
        <dbReference type="ChEBI" id="CHEBI:59789"/>
    </ligand>
</feature>
<evidence type="ECO:0000256" key="7">
    <source>
        <dbReference type="ARBA" id="ARBA00023128"/>
    </source>
</evidence>
<dbReference type="HAMAP" id="MF_03152">
    <property type="entry name" value="TRM5"/>
    <property type="match status" value="1"/>
</dbReference>
<dbReference type="FunFam" id="3.30.300.110:FF:000001">
    <property type="entry name" value="tRNA (guanine(37)-N1)-methyltransferase"/>
    <property type="match status" value="1"/>
</dbReference>
<dbReference type="PROSITE" id="PS51684">
    <property type="entry name" value="SAM_MT_TRM5_TYW2"/>
    <property type="match status" value="1"/>
</dbReference>